<dbReference type="InterPro" id="IPR051677">
    <property type="entry name" value="AfsR-DnrI-RedD_regulator"/>
</dbReference>
<dbReference type="SUPFAM" id="SSF52540">
    <property type="entry name" value="P-loop containing nucleoside triphosphate hydrolases"/>
    <property type="match status" value="1"/>
</dbReference>
<dbReference type="CDD" id="cd15831">
    <property type="entry name" value="BTAD"/>
    <property type="match status" value="1"/>
</dbReference>
<dbReference type="EMBL" id="BSTK01000024">
    <property type="protein sequence ID" value="GLY92011.1"/>
    <property type="molecule type" value="Genomic_DNA"/>
</dbReference>
<evidence type="ECO:0000256" key="2">
    <source>
        <dbReference type="ARBA" id="ARBA00023015"/>
    </source>
</evidence>
<evidence type="ECO:0000256" key="3">
    <source>
        <dbReference type="ARBA" id="ARBA00023125"/>
    </source>
</evidence>
<dbReference type="PRINTS" id="PR00364">
    <property type="entry name" value="DISEASERSIST"/>
</dbReference>
<comment type="similarity">
    <text evidence="1">Belongs to the AfsR/DnrI/RedD regulatory family.</text>
</comment>
<keyword evidence="4" id="KW-0804">Transcription</keyword>
<gene>
    <name evidence="9" type="ORF">Airi02_099390</name>
</gene>
<feature type="region of interest" description="Disordered" evidence="7">
    <location>
        <begin position="268"/>
        <end position="287"/>
    </location>
</feature>
<keyword evidence="2" id="KW-0805">Transcription regulation</keyword>
<dbReference type="InterPro" id="IPR011990">
    <property type="entry name" value="TPR-like_helical_dom_sf"/>
</dbReference>
<dbReference type="Pfam" id="PF03704">
    <property type="entry name" value="BTAD"/>
    <property type="match status" value="1"/>
</dbReference>
<evidence type="ECO:0000256" key="4">
    <source>
        <dbReference type="ARBA" id="ARBA00023163"/>
    </source>
</evidence>
<evidence type="ECO:0000313" key="10">
    <source>
        <dbReference type="Proteomes" id="UP001165074"/>
    </source>
</evidence>
<dbReference type="InterPro" id="IPR027417">
    <property type="entry name" value="P-loop_NTPase"/>
</dbReference>
<dbReference type="Gene3D" id="1.10.10.10">
    <property type="entry name" value="Winged helix-like DNA-binding domain superfamily/Winged helix DNA-binding domain"/>
    <property type="match status" value="2"/>
</dbReference>
<dbReference type="SUPFAM" id="SSF46894">
    <property type="entry name" value="C-terminal effector domain of the bipartite response regulators"/>
    <property type="match status" value="1"/>
</dbReference>
<dbReference type="Pfam" id="PF13374">
    <property type="entry name" value="TPR_10"/>
    <property type="match status" value="1"/>
</dbReference>
<protein>
    <submittedName>
        <fullName evidence="9">SARP family transcriptional regulator</fullName>
    </submittedName>
</protein>
<dbReference type="GO" id="GO:0003677">
    <property type="term" value="F:DNA binding"/>
    <property type="evidence" value="ECO:0007669"/>
    <property type="project" value="UniProtKB-UniRule"/>
</dbReference>
<evidence type="ECO:0000256" key="7">
    <source>
        <dbReference type="SAM" id="MobiDB-lite"/>
    </source>
</evidence>
<feature type="repeat" description="TPR" evidence="5">
    <location>
        <begin position="846"/>
        <end position="879"/>
    </location>
</feature>
<dbReference type="GO" id="GO:0000160">
    <property type="term" value="P:phosphorelay signal transduction system"/>
    <property type="evidence" value="ECO:0007669"/>
    <property type="project" value="InterPro"/>
</dbReference>
<evidence type="ECO:0000256" key="5">
    <source>
        <dbReference type="PROSITE-ProRule" id="PRU00339"/>
    </source>
</evidence>
<proteinExistence type="inferred from homology"/>
<accession>A0A9W6SEA9</accession>
<dbReference type="SMART" id="SM00862">
    <property type="entry name" value="Trans_reg_C"/>
    <property type="match status" value="1"/>
</dbReference>
<keyword evidence="5" id="KW-0802">TPR repeat</keyword>
<dbReference type="PANTHER" id="PTHR35807:SF1">
    <property type="entry name" value="TRANSCRIPTIONAL REGULATOR REDD"/>
    <property type="match status" value="1"/>
</dbReference>
<evidence type="ECO:0000256" key="1">
    <source>
        <dbReference type="ARBA" id="ARBA00005820"/>
    </source>
</evidence>
<organism evidence="9 10">
    <name type="scientific">Actinoallomurus iriomotensis</name>
    <dbReference type="NCBI Taxonomy" id="478107"/>
    <lineage>
        <taxon>Bacteria</taxon>
        <taxon>Bacillati</taxon>
        <taxon>Actinomycetota</taxon>
        <taxon>Actinomycetes</taxon>
        <taxon>Streptosporangiales</taxon>
        <taxon>Thermomonosporaceae</taxon>
        <taxon>Actinoallomurus</taxon>
    </lineage>
</organism>
<dbReference type="Gene3D" id="1.25.40.10">
    <property type="entry name" value="Tetratricopeptide repeat domain"/>
    <property type="match status" value="2"/>
</dbReference>
<evidence type="ECO:0000256" key="6">
    <source>
        <dbReference type="PROSITE-ProRule" id="PRU01091"/>
    </source>
</evidence>
<dbReference type="Proteomes" id="UP001165074">
    <property type="component" value="Unassembled WGS sequence"/>
</dbReference>
<dbReference type="Pfam" id="PF13424">
    <property type="entry name" value="TPR_12"/>
    <property type="match status" value="2"/>
</dbReference>
<sequence>MLGEIEVILGDREIDVGPARRRCVLAVLLVEANRVVPVEELVRRVWDGAPPAKATASLRSHLSRLRMALMPEACAIVRRSGGYVLTMDESAVDIHHFRRLLLQARTAGDDKAAELFEEALRLWRGEPFAGLDNPWLAAVREAVRAERLAAELDYHDIELRRGRHGRLLATLWARAQEHPLNERLAAQLMLALYRDGRPADALACYQRIRDRLVDELGADPGLDLTRLHHRILTADPTLTAPAPRPRALVPAAPEPSLHAFALARFAPPAPEAPAHPTPATGRSDLPRDVSHFTGRTEELCRLLDDAGDVTSAPVFAIDGMAGVGKTALAVHAAHRLGVRYPDGSLFLDLHGHTPGHEPLTSGAALDKLLRATGMPGAEIPDDLDERAALWRARSAGRRLLLVLDNAADSSQVRPLLPGAPGCRVLVTSRRRLVELDTTATLSLDVPPLDEALALFARVIGDSRVRAEPAAAGEVLGLCGRLPLAIGMVAARLRSRPAWTVGHLSRRLREERLAEIATGVAAAFTMSYEHLVPDQRRLFRLLGMHPGADCDAHLVAALLATDLNEAERLLEQLVDLHLLQQPRPGRYRFHDLLREHARSIARAEEPEASHHESLLRILDYFLFTAARARRRFAPGQRRLPLDITHPPAHVPPLDDHSRAIAWCETEATNLTAVIDHAAEHGRHTHTWQFAHVLQHFFDIRGRTDDWVSTHRRALAAADALDDPQAQAETTRSLGVAYWHAGRYEEALAHGTRSLDLCRRIGDRWGEATTLVGFGVAYRAMGALTEAFDCFEQALDLYDEVDATWGRALALTNLGIACSDAGRHDEAVIRGTQGLDLYGTTEDKWGEALALTSLGITYRRTGRFQLSLAHHERALRLNREIGDVRAECKVLNDLGHTHHAAGQRAHAEAYHRRALALALALDDLYQRAQAHEGIGEATLTTAPDTAYHHLRDALTIYTWLGVPQAASLSDRPR</sequence>
<feature type="domain" description="OmpR/PhoB-type" evidence="8">
    <location>
        <begin position="1"/>
        <end position="87"/>
    </location>
</feature>
<dbReference type="InterPro" id="IPR001867">
    <property type="entry name" value="OmpR/PhoB-type_DNA-bd"/>
</dbReference>
<comment type="caution">
    <text evidence="9">The sequence shown here is derived from an EMBL/GenBank/DDBJ whole genome shotgun (WGS) entry which is preliminary data.</text>
</comment>
<keyword evidence="3 6" id="KW-0238">DNA-binding</keyword>
<dbReference type="Pfam" id="PF00486">
    <property type="entry name" value="Trans_reg_C"/>
    <property type="match status" value="1"/>
</dbReference>
<dbReference type="PANTHER" id="PTHR35807">
    <property type="entry name" value="TRANSCRIPTIONAL REGULATOR REDD-RELATED"/>
    <property type="match status" value="1"/>
</dbReference>
<dbReference type="InterPro" id="IPR036388">
    <property type="entry name" value="WH-like_DNA-bd_sf"/>
</dbReference>
<dbReference type="AlphaFoldDB" id="A0A9W6SEA9"/>
<dbReference type="InterPro" id="IPR016032">
    <property type="entry name" value="Sig_transdc_resp-reg_C-effctor"/>
</dbReference>
<dbReference type="InterPro" id="IPR005158">
    <property type="entry name" value="BTAD"/>
</dbReference>
<keyword evidence="10" id="KW-1185">Reference proteome</keyword>
<evidence type="ECO:0000313" key="9">
    <source>
        <dbReference type="EMBL" id="GLY92011.1"/>
    </source>
</evidence>
<dbReference type="GO" id="GO:0006355">
    <property type="term" value="P:regulation of DNA-templated transcription"/>
    <property type="evidence" value="ECO:0007669"/>
    <property type="project" value="InterPro"/>
</dbReference>
<feature type="repeat" description="TPR" evidence="5">
    <location>
        <begin position="766"/>
        <end position="799"/>
    </location>
</feature>
<dbReference type="PROSITE" id="PS50005">
    <property type="entry name" value="TPR"/>
    <property type="match status" value="2"/>
</dbReference>
<dbReference type="SUPFAM" id="SSF48452">
    <property type="entry name" value="TPR-like"/>
    <property type="match status" value="3"/>
</dbReference>
<name>A0A9W6SEA9_9ACTN</name>
<feature type="DNA-binding region" description="OmpR/PhoB-type" evidence="6">
    <location>
        <begin position="1"/>
        <end position="87"/>
    </location>
</feature>
<evidence type="ECO:0000259" key="8">
    <source>
        <dbReference type="PROSITE" id="PS51755"/>
    </source>
</evidence>
<dbReference type="InterPro" id="IPR042197">
    <property type="entry name" value="Apaf_helical"/>
</dbReference>
<dbReference type="SMART" id="SM00028">
    <property type="entry name" value="TPR"/>
    <property type="match status" value="5"/>
</dbReference>
<dbReference type="PROSITE" id="PS51755">
    <property type="entry name" value="OMPR_PHOB"/>
    <property type="match status" value="1"/>
</dbReference>
<dbReference type="Gene3D" id="3.40.50.300">
    <property type="entry name" value="P-loop containing nucleotide triphosphate hydrolases"/>
    <property type="match status" value="1"/>
</dbReference>
<dbReference type="InterPro" id="IPR019734">
    <property type="entry name" value="TPR_rpt"/>
</dbReference>
<dbReference type="SMART" id="SM01043">
    <property type="entry name" value="BTAD"/>
    <property type="match status" value="1"/>
</dbReference>
<dbReference type="Gene3D" id="1.10.8.430">
    <property type="entry name" value="Helical domain of apoptotic protease-activating factors"/>
    <property type="match status" value="1"/>
</dbReference>
<reference evidence="9" key="1">
    <citation type="submission" date="2023-03" db="EMBL/GenBank/DDBJ databases">
        <title>Actinoallomurus iriomotensis NBRC 103684.</title>
        <authorList>
            <person name="Ichikawa N."/>
            <person name="Sato H."/>
            <person name="Tonouchi N."/>
        </authorList>
    </citation>
    <scope>NUCLEOTIDE SEQUENCE</scope>
    <source>
        <strain evidence="9">NBRC 103684</strain>
    </source>
</reference>